<proteinExistence type="predicted"/>
<dbReference type="HOGENOM" id="CLU_1054212_0_0_1"/>
<dbReference type="AlphaFoldDB" id="W3VDN7"/>
<dbReference type="EMBL" id="AWNI01000041">
    <property type="protein sequence ID" value="ETS59723.1"/>
    <property type="molecule type" value="Genomic_DNA"/>
</dbReference>
<comment type="caution">
    <text evidence="1">The sequence shown here is derived from an EMBL/GenBank/DDBJ whole genome shotgun (WGS) entry which is preliminary data.</text>
</comment>
<keyword evidence="2" id="KW-1185">Reference proteome</keyword>
<evidence type="ECO:0000313" key="2">
    <source>
        <dbReference type="Proteomes" id="UP000019462"/>
    </source>
</evidence>
<gene>
    <name evidence="1" type="ORF">PaG_06245</name>
</gene>
<dbReference type="OrthoDB" id="10612404at2759"/>
<reference evidence="1 2" key="1">
    <citation type="journal article" date="2014" name="Genome Announc.">
        <title>Genome sequence of the basidiomycetous fungus Pseudozyma aphidis DSM70725, an efficient producer of biosurfactant mannosylerythritol lipids.</title>
        <authorList>
            <person name="Lorenz S."/>
            <person name="Guenther M."/>
            <person name="Grumaz C."/>
            <person name="Rupp S."/>
            <person name="Zibek S."/>
            <person name="Sohn K."/>
        </authorList>
    </citation>
    <scope>NUCLEOTIDE SEQUENCE [LARGE SCALE GENOMIC DNA]</scope>
    <source>
        <strain evidence="2">ATCC 32657 / CBS 517.83 / DSM 70725 / JCM 10318 / NBRC 10182 / NRRL Y-7954 / St-0401</strain>
    </source>
</reference>
<protein>
    <submittedName>
        <fullName evidence="1">Uncharacterized protein</fullName>
    </submittedName>
</protein>
<name>W3VDN7_MOEAP</name>
<dbReference type="Proteomes" id="UP000019462">
    <property type="component" value="Unassembled WGS sequence"/>
</dbReference>
<accession>W3VDN7</accession>
<sequence length="264" mass="29314">MLIVGWSPKHVRDPGWSPTHTCSHATARTRGLTTAVLQKSCAFKILRSSLCTIDHASFRLEPLSARLAGSAGSLSILDLPHADGTVVEALAVRKKAKALARHRRDRFLGPKLPVYEVVEHERWARDMTSAGLAAIVLKCHLARQTTLDALIVSIPFIRRCLTPDLCVSLRRCQTCRSSNPTGFCRFRMTLLTDHGRRRPSVVPIVGVKIVVDRGTLRANIVELMELSRREALRMNEPRSPPPNSDERLALADDFLSMKGLARCT</sequence>
<evidence type="ECO:0000313" key="1">
    <source>
        <dbReference type="EMBL" id="ETS59723.1"/>
    </source>
</evidence>
<organism evidence="1 2">
    <name type="scientific">Moesziomyces aphidis</name>
    <name type="common">Pseudozyma aphidis</name>
    <dbReference type="NCBI Taxonomy" id="84754"/>
    <lineage>
        <taxon>Eukaryota</taxon>
        <taxon>Fungi</taxon>
        <taxon>Dikarya</taxon>
        <taxon>Basidiomycota</taxon>
        <taxon>Ustilaginomycotina</taxon>
        <taxon>Ustilaginomycetes</taxon>
        <taxon>Ustilaginales</taxon>
        <taxon>Ustilaginaceae</taxon>
        <taxon>Moesziomyces</taxon>
    </lineage>
</organism>